<proteinExistence type="predicted"/>
<name>A0A172U294_9BACT</name>
<evidence type="ECO:0008006" key="3">
    <source>
        <dbReference type="Google" id="ProtNLM"/>
    </source>
</evidence>
<dbReference type="AlphaFoldDB" id="A0A172U294"/>
<dbReference type="RefSeq" id="WP_066408839.1">
    <property type="nucleotide sequence ID" value="NZ_CP011390.1"/>
</dbReference>
<dbReference type="KEGG" id="fla:SY85_24300"/>
<organism evidence="1 2">
    <name type="scientific">Flavisolibacter tropicus</name>
    <dbReference type="NCBI Taxonomy" id="1492898"/>
    <lineage>
        <taxon>Bacteria</taxon>
        <taxon>Pseudomonadati</taxon>
        <taxon>Bacteroidota</taxon>
        <taxon>Chitinophagia</taxon>
        <taxon>Chitinophagales</taxon>
        <taxon>Chitinophagaceae</taxon>
        <taxon>Flavisolibacter</taxon>
    </lineage>
</organism>
<dbReference type="PATRIC" id="fig|1492898.3.peg.5279"/>
<dbReference type="EMBL" id="CP011390">
    <property type="protein sequence ID" value="ANE53127.1"/>
    <property type="molecule type" value="Genomic_DNA"/>
</dbReference>
<evidence type="ECO:0000313" key="2">
    <source>
        <dbReference type="Proteomes" id="UP000077177"/>
    </source>
</evidence>
<protein>
    <recommendedName>
        <fullName evidence="3">DUF2071 domain-containing protein</fullName>
    </recommendedName>
</protein>
<dbReference type="InterPro" id="IPR018644">
    <property type="entry name" value="DUF2071"/>
</dbReference>
<dbReference type="Proteomes" id="UP000077177">
    <property type="component" value="Chromosome"/>
</dbReference>
<sequence>MNNIFLSAEWRNLLMANYVIDPKVLQPFVPAYTELDTFDGVHYVSLVGFLFTNTRIRGIGVPFHRTFEEVNLRFYVRYKDKGQWKRGVVFVKEIVPKRMISFVANTIYKEKYATHSMYHQWAYSEEELKVSYHWKVGKEWNFLSAIAEKEATLVAEGSAEEFITEHYWGYTQINSQATGHYEVSHPRWNIHKVKEYNIQCSVEPLYGRAFAQALQQPPQSVFLADGSAIKVMKGGKTIITSMG</sequence>
<evidence type="ECO:0000313" key="1">
    <source>
        <dbReference type="EMBL" id="ANE53127.1"/>
    </source>
</evidence>
<accession>A0A172U294</accession>
<dbReference type="PANTHER" id="PTHR39186">
    <property type="entry name" value="DUF2071 FAMILY PROTEIN"/>
    <property type="match status" value="1"/>
</dbReference>
<dbReference type="OrthoDB" id="1421826at2"/>
<reference evidence="2" key="1">
    <citation type="submission" date="2015-01" db="EMBL/GenBank/DDBJ databases">
        <title>Flavisolibacter sp./LCS9/ whole genome sequencing.</title>
        <authorList>
            <person name="Kim M.K."/>
            <person name="Srinivasan S."/>
            <person name="Lee J.-J."/>
        </authorList>
    </citation>
    <scope>NUCLEOTIDE SEQUENCE [LARGE SCALE GENOMIC DNA]</scope>
    <source>
        <strain evidence="2">LCS9</strain>
    </source>
</reference>
<dbReference type="PANTHER" id="PTHR39186:SF1">
    <property type="entry name" value="DUF2071 DOMAIN-CONTAINING PROTEIN"/>
    <property type="match status" value="1"/>
</dbReference>
<dbReference type="STRING" id="1492898.SY85_24300"/>
<keyword evidence="2" id="KW-1185">Reference proteome</keyword>
<reference evidence="1 2" key="2">
    <citation type="journal article" date="2016" name="Int. J. Syst. Evol. Microbiol.">
        <title>Flavisolibacter tropicus sp. nov., isolated from tropical soil.</title>
        <authorList>
            <person name="Lee J.J."/>
            <person name="Kang M.S."/>
            <person name="Kim G.S."/>
            <person name="Lee C.S."/>
            <person name="Lim S."/>
            <person name="Lee J."/>
            <person name="Roh S.H."/>
            <person name="Kang H."/>
            <person name="Ha J.M."/>
            <person name="Bae S."/>
            <person name="Jung H.Y."/>
            <person name="Kim M.K."/>
        </authorList>
    </citation>
    <scope>NUCLEOTIDE SEQUENCE [LARGE SCALE GENOMIC DNA]</scope>
    <source>
        <strain evidence="1 2">LCS9</strain>
    </source>
</reference>
<dbReference type="Pfam" id="PF09844">
    <property type="entry name" value="DUF2071"/>
    <property type="match status" value="1"/>
</dbReference>
<gene>
    <name evidence="1" type="ORF">SY85_24300</name>
</gene>